<evidence type="ECO:0000256" key="1">
    <source>
        <dbReference type="SAM" id="SignalP"/>
    </source>
</evidence>
<name>A0A9D1IFX9_9FIRM</name>
<dbReference type="InterPro" id="IPR036028">
    <property type="entry name" value="SH3-like_dom_sf"/>
</dbReference>
<dbReference type="SMART" id="SM00287">
    <property type="entry name" value="SH3b"/>
    <property type="match status" value="2"/>
</dbReference>
<dbReference type="InterPro" id="IPR039564">
    <property type="entry name" value="Peptidase_C39-like"/>
</dbReference>
<protein>
    <submittedName>
        <fullName evidence="3">SH3 domain-containing protein</fullName>
    </submittedName>
</protein>
<dbReference type="Gene3D" id="2.30.30.40">
    <property type="entry name" value="SH3 Domains"/>
    <property type="match status" value="2"/>
</dbReference>
<dbReference type="Pfam" id="PF08239">
    <property type="entry name" value="SH3_3"/>
    <property type="match status" value="2"/>
</dbReference>
<dbReference type="PANTHER" id="PTHR34408">
    <property type="entry name" value="FAMILY PROTEIN, PUTATIVE-RELATED"/>
    <property type="match status" value="1"/>
</dbReference>
<dbReference type="Gene3D" id="3.90.70.10">
    <property type="entry name" value="Cysteine proteinases"/>
    <property type="match status" value="1"/>
</dbReference>
<dbReference type="PANTHER" id="PTHR34408:SF1">
    <property type="entry name" value="GLYCOSYL HYDROLASE FAMILY 19 DOMAIN-CONTAINING PROTEIN HI_1415"/>
    <property type="match status" value="1"/>
</dbReference>
<dbReference type="InterPro" id="IPR003646">
    <property type="entry name" value="SH3-like_bac-type"/>
</dbReference>
<sequence length="324" mass="34150">MHRITRTLCAAALCAAALLALAVPSFAADANSRAGTVKITSGSLNVRSSPSTSAGVVASLYKNETVTLLSKEGNWWRVEYANGKSGYSSASYISEVSGSRAYRVKTTSGNLNVRTGPGTGYGVKASLPSGRTVVVLSQSGGWAKIVYNGKSTGFVSAAYLTADASAGLAAVRLSVPSYKQTDSRWANILLGSSGETMAQSGCTTTALAMTESFRTGTTLTPADMAKRLTYAPAGWLYWPSNYVTSVHSANYLQTIYDLLRAGKPVILGMKRASGSQHWVVVTGFAGGSLSASNFYINDPGSSTRTTLSAFQAAYPNFYKIAYYR</sequence>
<dbReference type="AlphaFoldDB" id="A0A9D1IFX9"/>
<feature type="chain" id="PRO_5038854529" evidence="1">
    <location>
        <begin position="28"/>
        <end position="324"/>
    </location>
</feature>
<keyword evidence="1" id="KW-0732">Signal</keyword>
<dbReference type="InterPro" id="IPR052354">
    <property type="entry name" value="Cell_Wall_Dynamics_Protein"/>
</dbReference>
<dbReference type="SUPFAM" id="SSF50044">
    <property type="entry name" value="SH3-domain"/>
    <property type="match status" value="1"/>
</dbReference>
<dbReference type="PROSITE" id="PS51781">
    <property type="entry name" value="SH3B"/>
    <property type="match status" value="2"/>
</dbReference>
<dbReference type="Proteomes" id="UP000824071">
    <property type="component" value="Unassembled WGS sequence"/>
</dbReference>
<feature type="domain" description="SH3b" evidence="2">
    <location>
        <begin position="34"/>
        <end position="97"/>
    </location>
</feature>
<evidence type="ECO:0000259" key="2">
    <source>
        <dbReference type="PROSITE" id="PS51781"/>
    </source>
</evidence>
<dbReference type="Pfam" id="PF13529">
    <property type="entry name" value="Peptidase_C39_2"/>
    <property type="match status" value="1"/>
</dbReference>
<feature type="signal peptide" evidence="1">
    <location>
        <begin position="1"/>
        <end position="27"/>
    </location>
</feature>
<feature type="domain" description="SH3b" evidence="2">
    <location>
        <begin position="99"/>
        <end position="164"/>
    </location>
</feature>
<dbReference type="EMBL" id="DVMW01000038">
    <property type="protein sequence ID" value="HIU36273.1"/>
    <property type="molecule type" value="Genomic_DNA"/>
</dbReference>
<organism evidence="3 4">
    <name type="scientific">Candidatus Fimenecus excrementigallinarum</name>
    <dbReference type="NCBI Taxonomy" id="2840816"/>
    <lineage>
        <taxon>Bacteria</taxon>
        <taxon>Bacillati</taxon>
        <taxon>Bacillota</taxon>
        <taxon>Clostridia</taxon>
        <taxon>Candidatus Fimenecus</taxon>
    </lineage>
</organism>
<evidence type="ECO:0000313" key="4">
    <source>
        <dbReference type="Proteomes" id="UP000824071"/>
    </source>
</evidence>
<evidence type="ECO:0000313" key="3">
    <source>
        <dbReference type="EMBL" id="HIU36273.1"/>
    </source>
</evidence>
<gene>
    <name evidence="3" type="ORF">IAC53_06710</name>
</gene>
<reference evidence="3" key="1">
    <citation type="submission" date="2020-10" db="EMBL/GenBank/DDBJ databases">
        <authorList>
            <person name="Gilroy R."/>
        </authorList>
    </citation>
    <scope>NUCLEOTIDE SEQUENCE</scope>
    <source>
        <strain evidence="3">ChiGjej1B1-19959</strain>
    </source>
</reference>
<reference evidence="3" key="2">
    <citation type="journal article" date="2021" name="PeerJ">
        <title>Extensive microbial diversity within the chicken gut microbiome revealed by metagenomics and culture.</title>
        <authorList>
            <person name="Gilroy R."/>
            <person name="Ravi A."/>
            <person name="Getino M."/>
            <person name="Pursley I."/>
            <person name="Horton D.L."/>
            <person name="Alikhan N.F."/>
            <person name="Baker D."/>
            <person name="Gharbi K."/>
            <person name="Hall N."/>
            <person name="Watson M."/>
            <person name="Adriaenssens E.M."/>
            <person name="Foster-Nyarko E."/>
            <person name="Jarju S."/>
            <person name="Secka A."/>
            <person name="Antonio M."/>
            <person name="Oren A."/>
            <person name="Chaudhuri R.R."/>
            <person name="La Ragione R."/>
            <person name="Hildebrand F."/>
            <person name="Pallen M.J."/>
        </authorList>
    </citation>
    <scope>NUCLEOTIDE SEQUENCE</scope>
    <source>
        <strain evidence="3">ChiGjej1B1-19959</strain>
    </source>
</reference>
<comment type="caution">
    <text evidence="3">The sequence shown here is derived from an EMBL/GenBank/DDBJ whole genome shotgun (WGS) entry which is preliminary data.</text>
</comment>
<accession>A0A9D1IFX9</accession>
<proteinExistence type="predicted"/>